<keyword evidence="1" id="KW-1133">Transmembrane helix</keyword>
<proteinExistence type="predicted"/>
<keyword evidence="1" id="KW-0472">Membrane</keyword>
<protein>
    <submittedName>
        <fullName evidence="2">Uncharacterized protein</fullName>
    </submittedName>
</protein>
<reference evidence="2 3" key="1">
    <citation type="submission" date="2018-03" db="EMBL/GenBank/DDBJ databases">
        <title>Genomic Encyclopedia of Archaeal and Bacterial Type Strains, Phase II (KMG-II): from individual species to whole genera.</title>
        <authorList>
            <person name="Goeker M."/>
        </authorList>
    </citation>
    <scope>NUCLEOTIDE SEQUENCE [LARGE SCALE GENOMIC DNA]</scope>
    <source>
        <strain evidence="2 3">DSM 45211</strain>
    </source>
</reference>
<evidence type="ECO:0000313" key="3">
    <source>
        <dbReference type="Proteomes" id="UP000243528"/>
    </source>
</evidence>
<sequence>MTGVGVRGEPVSADPHAWVDALVLGLPLLALFVGFAVVLWVDDHRRRR</sequence>
<dbReference type="AlphaFoldDB" id="A0A2P8EBC0"/>
<comment type="caution">
    <text evidence="2">The sequence shown here is derived from an EMBL/GenBank/DDBJ whole genome shotgun (WGS) entry which is preliminary data.</text>
</comment>
<dbReference type="Proteomes" id="UP000243528">
    <property type="component" value="Unassembled WGS sequence"/>
</dbReference>
<gene>
    <name evidence="2" type="ORF">CLV30_102139</name>
</gene>
<keyword evidence="3" id="KW-1185">Reference proteome</keyword>
<keyword evidence="1" id="KW-0812">Transmembrane</keyword>
<organism evidence="2 3">
    <name type="scientific">Haloactinopolyspora alba</name>
    <dbReference type="NCBI Taxonomy" id="648780"/>
    <lineage>
        <taxon>Bacteria</taxon>
        <taxon>Bacillati</taxon>
        <taxon>Actinomycetota</taxon>
        <taxon>Actinomycetes</taxon>
        <taxon>Jiangellales</taxon>
        <taxon>Jiangellaceae</taxon>
        <taxon>Haloactinopolyspora</taxon>
    </lineage>
</organism>
<evidence type="ECO:0000313" key="2">
    <source>
        <dbReference type="EMBL" id="PSL06753.1"/>
    </source>
</evidence>
<dbReference type="EMBL" id="PYGE01000002">
    <property type="protein sequence ID" value="PSL06753.1"/>
    <property type="molecule type" value="Genomic_DNA"/>
</dbReference>
<feature type="transmembrane region" description="Helical" evidence="1">
    <location>
        <begin position="21"/>
        <end position="41"/>
    </location>
</feature>
<evidence type="ECO:0000256" key="1">
    <source>
        <dbReference type="SAM" id="Phobius"/>
    </source>
</evidence>
<accession>A0A2P8EBC0</accession>
<name>A0A2P8EBC0_9ACTN</name>